<dbReference type="InterPro" id="IPR043444">
    <property type="entry name" value="TESPA1-like"/>
</dbReference>
<evidence type="ECO:0000256" key="3">
    <source>
        <dbReference type="SAM" id="MobiDB-lite"/>
    </source>
</evidence>
<dbReference type="InterPro" id="IPR029326">
    <property type="entry name" value="SSFA2_C"/>
</dbReference>
<proteinExistence type="predicted"/>
<feature type="region of interest" description="Disordered" evidence="3">
    <location>
        <begin position="142"/>
        <end position="169"/>
    </location>
</feature>
<dbReference type="EMBL" id="BEZZ01000001">
    <property type="protein sequence ID" value="GCC19552.1"/>
    <property type="molecule type" value="Genomic_DNA"/>
</dbReference>
<feature type="compositionally biased region" description="Basic and acidic residues" evidence="3">
    <location>
        <begin position="154"/>
        <end position="169"/>
    </location>
</feature>
<keyword evidence="1 2" id="KW-0175">Coiled coil</keyword>
<keyword evidence="6" id="KW-1185">Reference proteome</keyword>
<evidence type="ECO:0000313" key="6">
    <source>
        <dbReference type="Proteomes" id="UP000287033"/>
    </source>
</evidence>
<protein>
    <recommendedName>
        <fullName evidence="4">Sperm-specific antigen 2 C-terminal domain-containing protein</fullName>
    </recommendedName>
</protein>
<comment type="caution">
    <text evidence="5">The sequence shown here is derived from an EMBL/GenBank/DDBJ whole genome shotgun (WGS) entry which is preliminary data.</text>
</comment>
<feature type="domain" description="Sperm-specific antigen 2 C-terminal" evidence="4">
    <location>
        <begin position="1"/>
        <end position="63"/>
    </location>
</feature>
<dbReference type="OrthoDB" id="6088188at2759"/>
<accession>A0A401RN33</accession>
<sequence>MRKSLQGFRNRLVELEQDIIEQQASVYNILTDNEREDVKRLQALRRAVRQEITEMEIQLGDWARQLGDGMRMQLQSLVEEQSAFCSYAEVLRQTGSTTSETWPLSSSSCAIPTPPTSSQEPDCNAGIILPVHLVSALNQTDSVSTKTDIEPNLEPDKDADLKVEKQTHRSEMMDFRSILKSIKQSFNHLRSPNPETTQSNKHSRTSTWHLLLRDQIRYYKTRNLQKISQGTKESD</sequence>
<gene>
    <name evidence="5" type="ORF">chiPu_0000065</name>
</gene>
<dbReference type="Proteomes" id="UP000287033">
    <property type="component" value="Unassembled WGS sequence"/>
</dbReference>
<organism evidence="5 6">
    <name type="scientific">Chiloscyllium punctatum</name>
    <name type="common">Brownbanded bambooshark</name>
    <name type="synonym">Hemiscyllium punctatum</name>
    <dbReference type="NCBI Taxonomy" id="137246"/>
    <lineage>
        <taxon>Eukaryota</taxon>
        <taxon>Metazoa</taxon>
        <taxon>Chordata</taxon>
        <taxon>Craniata</taxon>
        <taxon>Vertebrata</taxon>
        <taxon>Chondrichthyes</taxon>
        <taxon>Elasmobranchii</taxon>
        <taxon>Galeomorphii</taxon>
        <taxon>Galeoidea</taxon>
        <taxon>Orectolobiformes</taxon>
        <taxon>Hemiscylliidae</taxon>
        <taxon>Chiloscyllium</taxon>
    </lineage>
</organism>
<evidence type="ECO:0000256" key="1">
    <source>
        <dbReference type="ARBA" id="ARBA00023054"/>
    </source>
</evidence>
<dbReference type="PANTHER" id="PTHR17469:SF14">
    <property type="entry name" value="PROTEIN ITPRID1"/>
    <property type="match status" value="1"/>
</dbReference>
<feature type="coiled-coil region" evidence="2">
    <location>
        <begin position="5"/>
        <end position="58"/>
    </location>
</feature>
<evidence type="ECO:0000313" key="5">
    <source>
        <dbReference type="EMBL" id="GCC19552.1"/>
    </source>
</evidence>
<reference evidence="5 6" key="1">
    <citation type="journal article" date="2018" name="Nat. Ecol. Evol.">
        <title>Shark genomes provide insights into elasmobranch evolution and the origin of vertebrates.</title>
        <authorList>
            <person name="Hara Y"/>
            <person name="Yamaguchi K"/>
            <person name="Onimaru K"/>
            <person name="Kadota M"/>
            <person name="Koyanagi M"/>
            <person name="Keeley SD"/>
            <person name="Tatsumi K"/>
            <person name="Tanaka K"/>
            <person name="Motone F"/>
            <person name="Kageyama Y"/>
            <person name="Nozu R"/>
            <person name="Adachi N"/>
            <person name="Nishimura O"/>
            <person name="Nakagawa R"/>
            <person name="Tanegashima C"/>
            <person name="Kiyatake I"/>
            <person name="Matsumoto R"/>
            <person name="Murakumo K"/>
            <person name="Nishida K"/>
            <person name="Terakita A"/>
            <person name="Kuratani S"/>
            <person name="Sato K"/>
            <person name="Hyodo S Kuraku.S."/>
        </authorList>
    </citation>
    <scope>NUCLEOTIDE SEQUENCE [LARGE SCALE GENOMIC DNA]</scope>
</reference>
<feature type="region of interest" description="Disordered" evidence="3">
    <location>
        <begin position="98"/>
        <end position="120"/>
    </location>
</feature>
<dbReference type="AlphaFoldDB" id="A0A401RN33"/>
<evidence type="ECO:0000259" key="4">
    <source>
        <dbReference type="Pfam" id="PF14723"/>
    </source>
</evidence>
<name>A0A401RN33_CHIPU</name>
<dbReference type="Pfam" id="PF14723">
    <property type="entry name" value="SSFA2_C"/>
    <property type="match status" value="1"/>
</dbReference>
<dbReference type="PANTHER" id="PTHR17469">
    <property type="entry name" value="SPERM SPECIFIC ANTIGEN 2-RELATED"/>
    <property type="match status" value="1"/>
</dbReference>
<evidence type="ECO:0000256" key="2">
    <source>
        <dbReference type="SAM" id="Coils"/>
    </source>
</evidence>